<evidence type="ECO:0000313" key="3">
    <source>
        <dbReference type="Proteomes" id="UP000053660"/>
    </source>
</evidence>
<dbReference type="Proteomes" id="UP000053660">
    <property type="component" value="Unassembled WGS sequence"/>
</dbReference>
<sequence>MAGRSRCGPSPAPAKAWAIDNNVETGGATERTLWKPETDHFRSEQRKEV</sequence>
<dbReference type="EMBL" id="KN549299">
    <property type="protein sequence ID" value="KHJ98560.1"/>
    <property type="molecule type" value="Genomic_DNA"/>
</dbReference>
<evidence type="ECO:0000256" key="1">
    <source>
        <dbReference type="SAM" id="MobiDB-lite"/>
    </source>
</evidence>
<proteinExistence type="predicted"/>
<organism evidence="2 3">
    <name type="scientific">Oesophagostomum dentatum</name>
    <name type="common">Nodular worm</name>
    <dbReference type="NCBI Taxonomy" id="61180"/>
    <lineage>
        <taxon>Eukaryota</taxon>
        <taxon>Metazoa</taxon>
        <taxon>Ecdysozoa</taxon>
        <taxon>Nematoda</taxon>
        <taxon>Chromadorea</taxon>
        <taxon>Rhabditida</taxon>
        <taxon>Rhabditina</taxon>
        <taxon>Rhabditomorpha</taxon>
        <taxon>Strongyloidea</taxon>
        <taxon>Strongylidae</taxon>
        <taxon>Oesophagostomum</taxon>
    </lineage>
</organism>
<protein>
    <submittedName>
        <fullName evidence="2">Uncharacterized protein</fullName>
    </submittedName>
</protein>
<feature type="region of interest" description="Disordered" evidence="1">
    <location>
        <begin position="1"/>
        <end position="49"/>
    </location>
</feature>
<keyword evidence="3" id="KW-1185">Reference proteome</keyword>
<name>A0A0B1TT17_OESDE</name>
<feature type="compositionally biased region" description="Basic and acidic residues" evidence="1">
    <location>
        <begin position="32"/>
        <end position="49"/>
    </location>
</feature>
<evidence type="ECO:0000313" key="2">
    <source>
        <dbReference type="EMBL" id="KHJ98560.1"/>
    </source>
</evidence>
<accession>A0A0B1TT17</accession>
<reference evidence="2 3" key="1">
    <citation type="submission" date="2014-03" db="EMBL/GenBank/DDBJ databases">
        <title>Draft genome of the hookworm Oesophagostomum dentatum.</title>
        <authorList>
            <person name="Mitreva M."/>
        </authorList>
    </citation>
    <scope>NUCLEOTIDE SEQUENCE [LARGE SCALE GENOMIC DNA]</scope>
    <source>
        <strain evidence="2 3">OD-Hann</strain>
    </source>
</reference>
<dbReference type="AlphaFoldDB" id="A0A0B1TT17"/>
<gene>
    <name evidence="2" type="ORF">OESDEN_01473</name>
</gene>